<name>A0A0N5BW53_STREA</name>
<keyword evidence="1" id="KW-0812">Transmembrane</keyword>
<sequence>MTRSICTCCQFLRKDKPIPNSEDLEAGVKSEIKNNIPIMLDIESLELKIKNYNAKDNSVTINEIPKYNNDIFHTARTAREDIVKDYKTMEQLVREIRIDHGIVDTPRISTMDITPVESLKIDTAEKMLSRSVSNINFEFEKISSKSPISSLGSNTDMISEISTVDICQISPVRQESGYESCTFEDVSLDEIKIINTESYNDDALRKNATFYGYMSTIPQNIYLLFSYIYFILVSTIFRVVRKITR</sequence>
<keyword evidence="2" id="KW-1185">Reference proteome</keyword>
<reference evidence="3" key="1">
    <citation type="submission" date="2017-02" db="UniProtKB">
        <authorList>
            <consortium name="WormBaseParasite"/>
        </authorList>
    </citation>
    <scope>IDENTIFICATION</scope>
</reference>
<evidence type="ECO:0000313" key="2">
    <source>
        <dbReference type="Proteomes" id="UP000046392"/>
    </source>
</evidence>
<proteinExistence type="predicted"/>
<protein>
    <submittedName>
        <fullName evidence="3">Late endosomal/lysosomal adaptor and MAPK and MTOR activator 1</fullName>
    </submittedName>
</protein>
<dbReference type="Proteomes" id="UP000046392">
    <property type="component" value="Unplaced"/>
</dbReference>
<evidence type="ECO:0000256" key="1">
    <source>
        <dbReference type="SAM" id="Phobius"/>
    </source>
</evidence>
<dbReference type="WBParaSite" id="SPAL_0001005600.2">
    <property type="protein sequence ID" value="SPAL_0001005600.2"/>
    <property type="gene ID" value="SPAL_0001005600"/>
</dbReference>
<evidence type="ECO:0000313" key="3">
    <source>
        <dbReference type="WBParaSite" id="SPAL_0001005600.2"/>
    </source>
</evidence>
<keyword evidence="1" id="KW-0472">Membrane</keyword>
<accession>A0A0N5BW53</accession>
<organism evidence="2 3">
    <name type="scientific">Strongyloides papillosus</name>
    <name type="common">Intestinal threadworm</name>
    <dbReference type="NCBI Taxonomy" id="174720"/>
    <lineage>
        <taxon>Eukaryota</taxon>
        <taxon>Metazoa</taxon>
        <taxon>Ecdysozoa</taxon>
        <taxon>Nematoda</taxon>
        <taxon>Chromadorea</taxon>
        <taxon>Rhabditida</taxon>
        <taxon>Tylenchina</taxon>
        <taxon>Panagrolaimomorpha</taxon>
        <taxon>Strongyloidoidea</taxon>
        <taxon>Strongyloididae</taxon>
        <taxon>Strongyloides</taxon>
    </lineage>
</organism>
<keyword evidence="1" id="KW-1133">Transmembrane helix</keyword>
<feature type="transmembrane region" description="Helical" evidence="1">
    <location>
        <begin position="221"/>
        <end position="240"/>
    </location>
</feature>
<dbReference type="AlphaFoldDB" id="A0A0N5BW53"/>